<dbReference type="GO" id="GO:0016020">
    <property type="term" value="C:membrane"/>
    <property type="evidence" value="ECO:0007669"/>
    <property type="project" value="UniProtKB-SubCell"/>
</dbReference>
<comment type="similarity">
    <text evidence="2">Belongs to the major facilitator superfamily. Monocarboxylate porter (TC 2.A.1.13) family.</text>
</comment>
<comment type="subcellular location">
    <subcellularLocation>
        <location evidence="1">Membrane</location>
        <topology evidence="1">Multi-pass membrane protein</topology>
    </subcellularLocation>
</comment>
<feature type="region of interest" description="Disordered" evidence="3">
    <location>
        <begin position="1"/>
        <end position="25"/>
    </location>
</feature>
<feature type="transmembrane region" description="Helical" evidence="4">
    <location>
        <begin position="318"/>
        <end position="337"/>
    </location>
</feature>
<comment type="caution">
    <text evidence="6">The sequence shown here is derived from an EMBL/GenBank/DDBJ whole genome shotgun (WGS) entry which is preliminary data.</text>
</comment>
<feature type="transmembrane region" description="Helical" evidence="4">
    <location>
        <begin position="367"/>
        <end position="390"/>
    </location>
</feature>
<keyword evidence="4" id="KW-0812">Transmembrane</keyword>
<evidence type="ECO:0000259" key="5">
    <source>
        <dbReference type="PROSITE" id="PS50850"/>
    </source>
</evidence>
<dbReference type="AlphaFoldDB" id="A0A4T0FMC9"/>
<evidence type="ECO:0000313" key="6">
    <source>
        <dbReference type="EMBL" id="TIA89428.1"/>
    </source>
</evidence>
<feature type="compositionally biased region" description="Polar residues" evidence="3">
    <location>
        <begin position="7"/>
        <end position="25"/>
    </location>
</feature>
<dbReference type="Proteomes" id="UP000310189">
    <property type="component" value="Unassembled WGS sequence"/>
</dbReference>
<proteinExistence type="inferred from homology"/>
<feature type="transmembrane region" description="Helical" evidence="4">
    <location>
        <begin position="75"/>
        <end position="93"/>
    </location>
</feature>
<dbReference type="InterPro" id="IPR050327">
    <property type="entry name" value="Proton-linked_MCT"/>
</dbReference>
<evidence type="ECO:0000256" key="2">
    <source>
        <dbReference type="ARBA" id="ARBA00006727"/>
    </source>
</evidence>
<keyword evidence="4" id="KW-0472">Membrane</keyword>
<evidence type="ECO:0000256" key="3">
    <source>
        <dbReference type="SAM" id="MobiDB-lite"/>
    </source>
</evidence>
<keyword evidence="4" id="KW-1133">Transmembrane helix</keyword>
<accession>A0A4T0FMC9</accession>
<dbReference type="PANTHER" id="PTHR11360:SF305">
    <property type="entry name" value="MAJOR FACILITATOR SUPERFAMILY (MFS) PROFILE DOMAIN-CONTAINING PROTEIN"/>
    <property type="match status" value="1"/>
</dbReference>
<evidence type="ECO:0000256" key="4">
    <source>
        <dbReference type="SAM" id="Phobius"/>
    </source>
</evidence>
<feature type="transmembrane region" description="Helical" evidence="4">
    <location>
        <begin position="344"/>
        <end position="361"/>
    </location>
</feature>
<name>A0A4T0FMC9_9BASI</name>
<dbReference type="SUPFAM" id="SSF103473">
    <property type="entry name" value="MFS general substrate transporter"/>
    <property type="match status" value="1"/>
</dbReference>
<dbReference type="InterPro" id="IPR011701">
    <property type="entry name" value="MFS"/>
</dbReference>
<dbReference type="Gene3D" id="1.20.1250.20">
    <property type="entry name" value="MFS general substrate transporter like domains"/>
    <property type="match status" value="2"/>
</dbReference>
<feature type="transmembrane region" description="Helical" evidence="4">
    <location>
        <begin position="113"/>
        <end position="135"/>
    </location>
</feature>
<sequence>MPVQMLRLTSTDSLNQSTSTRSSIDTDVGSVDNLILNKHNDSDRSLNDLDNRFYNLDQRLDYLNNKHYPEGGRGWLVLAACTTINFFYLGQVYSFGVYQSELEKQGVAPTWKLAFVSGLATGTMALVAVPGMLAVKYTSHKHVALTGSVLLGVGQIASSFATDNLSALFATQGLVVGVGLAFCLISVTGLPATWFERRRALACGINSAGGGIGGAVLSLAAVHLTEKVGLPWSLRIVGMISLVFTIPASLILKVGVPDPPRPSLLQDVKFALNSRLFICIILAQILASWPFFAVPTILPTYARSLGLSDSQGASFSVGYNLASALGRLALGALADAFGNINSLILSYALAGLGALLVWPFATSIAPLAVVVVLIGGGCGGVFSLQVPCIGQSIETYRIQAGIVLFEIGSSPGYFLGSFVSGLLLEKLGGVAAGANAYKPGEFYIGGTCLAACAVVILARFLGTRKILAKY</sequence>
<evidence type="ECO:0000313" key="7">
    <source>
        <dbReference type="Proteomes" id="UP000310189"/>
    </source>
</evidence>
<keyword evidence="7" id="KW-1185">Reference proteome</keyword>
<feature type="transmembrane region" description="Helical" evidence="4">
    <location>
        <begin position="276"/>
        <end position="298"/>
    </location>
</feature>
<feature type="transmembrane region" description="Helical" evidence="4">
    <location>
        <begin position="167"/>
        <end position="188"/>
    </location>
</feature>
<evidence type="ECO:0000256" key="1">
    <source>
        <dbReference type="ARBA" id="ARBA00004141"/>
    </source>
</evidence>
<reference evidence="6 7" key="1">
    <citation type="submission" date="2019-03" db="EMBL/GenBank/DDBJ databases">
        <title>Sequencing 23 genomes of Wallemia ichthyophaga.</title>
        <authorList>
            <person name="Gostincar C."/>
        </authorList>
    </citation>
    <scope>NUCLEOTIDE SEQUENCE [LARGE SCALE GENOMIC DNA]</scope>
    <source>
        <strain evidence="6 7">EXF-5753</strain>
    </source>
</reference>
<dbReference type="PANTHER" id="PTHR11360">
    <property type="entry name" value="MONOCARBOXYLATE TRANSPORTER"/>
    <property type="match status" value="1"/>
</dbReference>
<dbReference type="PROSITE" id="PS50850">
    <property type="entry name" value="MFS"/>
    <property type="match status" value="1"/>
</dbReference>
<dbReference type="GO" id="GO:0022857">
    <property type="term" value="F:transmembrane transporter activity"/>
    <property type="evidence" value="ECO:0007669"/>
    <property type="project" value="InterPro"/>
</dbReference>
<feature type="transmembrane region" description="Helical" evidence="4">
    <location>
        <begin position="236"/>
        <end position="256"/>
    </location>
</feature>
<dbReference type="EMBL" id="SPNW01000027">
    <property type="protein sequence ID" value="TIA89428.1"/>
    <property type="molecule type" value="Genomic_DNA"/>
</dbReference>
<dbReference type="InterPro" id="IPR036259">
    <property type="entry name" value="MFS_trans_sf"/>
</dbReference>
<protein>
    <recommendedName>
        <fullName evidence="5">Major facilitator superfamily (MFS) profile domain-containing protein</fullName>
    </recommendedName>
</protein>
<feature type="transmembrane region" description="Helical" evidence="4">
    <location>
        <begin position="402"/>
        <end position="422"/>
    </location>
</feature>
<feature type="transmembrane region" description="Helical" evidence="4">
    <location>
        <begin position="200"/>
        <end position="224"/>
    </location>
</feature>
<dbReference type="OrthoDB" id="2213137at2759"/>
<organism evidence="6 7">
    <name type="scientific">Wallemia hederae</name>
    <dbReference type="NCBI Taxonomy" id="1540922"/>
    <lineage>
        <taxon>Eukaryota</taxon>
        <taxon>Fungi</taxon>
        <taxon>Dikarya</taxon>
        <taxon>Basidiomycota</taxon>
        <taxon>Wallemiomycotina</taxon>
        <taxon>Wallemiomycetes</taxon>
        <taxon>Wallemiales</taxon>
        <taxon>Wallemiaceae</taxon>
        <taxon>Wallemia</taxon>
    </lineage>
</organism>
<feature type="domain" description="Major facilitator superfamily (MFS) profile" evidence="5">
    <location>
        <begin position="276"/>
        <end position="470"/>
    </location>
</feature>
<feature type="transmembrane region" description="Helical" evidence="4">
    <location>
        <begin position="442"/>
        <end position="462"/>
    </location>
</feature>
<gene>
    <name evidence="6" type="ORF">E3P99_02091</name>
</gene>
<dbReference type="Pfam" id="PF07690">
    <property type="entry name" value="MFS_1"/>
    <property type="match status" value="1"/>
</dbReference>
<dbReference type="InterPro" id="IPR020846">
    <property type="entry name" value="MFS_dom"/>
</dbReference>
<feature type="transmembrane region" description="Helical" evidence="4">
    <location>
        <begin position="142"/>
        <end position="161"/>
    </location>
</feature>